<evidence type="ECO:0000313" key="4">
    <source>
        <dbReference type="Proteomes" id="UP000183417"/>
    </source>
</evidence>
<dbReference type="InterPro" id="IPR036102">
    <property type="entry name" value="OsmC/Ohrsf"/>
</dbReference>
<dbReference type="Pfam" id="PF02566">
    <property type="entry name" value="OsmC"/>
    <property type="match status" value="1"/>
</dbReference>
<dbReference type="EMBL" id="FNPE01000001">
    <property type="protein sequence ID" value="SDX85982.1"/>
    <property type="molecule type" value="Genomic_DNA"/>
</dbReference>
<dbReference type="EMBL" id="CP065748">
    <property type="protein sequence ID" value="QPS79305.1"/>
    <property type="molecule type" value="Genomic_DNA"/>
</dbReference>
<protein>
    <submittedName>
        <fullName evidence="2">OsmC family protein</fullName>
    </submittedName>
    <submittedName>
        <fullName evidence="3">Putative redox protein</fullName>
    </submittedName>
</protein>
<dbReference type="InterPro" id="IPR015946">
    <property type="entry name" value="KH_dom-like_a/b"/>
</dbReference>
<name>A0A1H3F4S2_9BURK</name>
<organism evidence="3 4">
    <name type="scientific">Delftia lacustris</name>
    <dbReference type="NCBI Taxonomy" id="558537"/>
    <lineage>
        <taxon>Bacteria</taxon>
        <taxon>Pseudomonadati</taxon>
        <taxon>Pseudomonadota</taxon>
        <taxon>Betaproteobacteria</taxon>
        <taxon>Burkholderiales</taxon>
        <taxon>Comamonadaceae</taxon>
        <taxon>Delftia</taxon>
    </lineage>
</organism>
<dbReference type="InterPro" id="IPR003718">
    <property type="entry name" value="OsmC/Ohr_fam"/>
</dbReference>
<dbReference type="GeneID" id="94695308"/>
<sequence length="136" mass="14872">MIHSAHATSTDTPYRVTLADPQGHRWHVDEPADKGGGDTAPNPLQLLLSALGACTTVTLQMYAARKQWKLEQVDVQLRLNPEGTPASGNLIERQITLQGDLDDEQRQRLLQVAEACPVHKLLAGEVHIQTALQLPA</sequence>
<dbReference type="Proteomes" id="UP000595064">
    <property type="component" value="Chromosome"/>
</dbReference>
<dbReference type="Proteomes" id="UP000183417">
    <property type="component" value="Unassembled WGS sequence"/>
</dbReference>
<dbReference type="PANTHER" id="PTHR39624">
    <property type="entry name" value="PROTEIN INVOLVED IN RIMO-MEDIATED BETA-METHYLTHIOLATION OF RIBOSOMAL PROTEIN S12 YCAO"/>
    <property type="match status" value="1"/>
</dbReference>
<evidence type="ECO:0000313" key="2">
    <source>
        <dbReference type="EMBL" id="QPS79305.1"/>
    </source>
</evidence>
<dbReference type="KEGG" id="dla:I6G47_20030"/>
<dbReference type="PANTHER" id="PTHR39624:SF2">
    <property type="entry name" value="OSMC-LIKE PROTEIN"/>
    <property type="match status" value="1"/>
</dbReference>
<reference evidence="2 5" key="2">
    <citation type="submission" date="2020-12" db="EMBL/GenBank/DDBJ databases">
        <title>FDA dAtabase for Regulatory Grade micrObial Sequences (FDA-ARGOS): Supporting development and validation of Infectious Disease Dx tests.</title>
        <authorList>
            <person name="Sproer C."/>
            <person name="Gronow S."/>
            <person name="Severitt S."/>
            <person name="Schroder I."/>
            <person name="Tallon L."/>
            <person name="Sadzewicz L."/>
            <person name="Zhao X."/>
            <person name="Boylan J."/>
            <person name="Ott S."/>
            <person name="Bowen H."/>
            <person name="Vavikolanu K."/>
            <person name="Mehta A."/>
            <person name="Aluvathingal J."/>
            <person name="Nadendla S."/>
            <person name="Lowell S."/>
            <person name="Myers T."/>
            <person name="Yan Y."/>
            <person name="Sichtig H."/>
        </authorList>
    </citation>
    <scope>NUCLEOTIDE SEQUENCE [LARGE SCALE GENOMIC DNA]</scope>
    <source>
        <strain evidence="2 5">FDAARGOS_890</strain>
    </source>
</reference>
<dbReference type="AlphaFoldDB" id="A0A1H3F4S2"/>
<evidence type="ECO:0000313" key="3">
    <source>
        <dbReference type="EMBL" id="SDX85982.1"/>
    </source>
</evidence>
<accession>A0A1H3F4S2</accession>
<feature type="region of interest" description="Disordered" evidence="1">
    <location>
        <begin position="1"/>
        <end position="39"/>
    </location>
</feature>
<dbReference type="SUPFAM" id="SSF82784">
    <property type="entry name" value="OsmC-like"/>
    <property type="match status" value="1"/>
</dbReference>
<evidence type="ECO:0000256" key="1">
    <source>
        <dbReference type="SAM" id="MobiDB-lite"/>
    </source>
</evidence>
<dbReference type="RefSeq" id="WP_016449847.1">
    <property type="nucleotide sequence ID" value="NZ_CP065748.1"/>
</dbReference>
<feature type="compositionally biased region" description="Polar residues" evidence="1">
    <location>
        <begin position="1"/>
        <end position="12"/>
    </location>
</feature>
<gene>
    <name evidence="2" type="ORF">I6G47_20030</name>
    <name evidence="3" type="ORF">SAMN05421547_101499</name>
</gene>
<proteinExistence type="predicted"/>
<evidence type="ECO:0000313" key="5">
    <source>
        <dbReference type="Proteomes" id="UP000595064"/>
    </source>
</evidence>
<feature type="compositionally biased region" description="Basic and acidic residues" evidence="1">
    <location>
        <begin position="22"/>
        <end position="36"/>
    </location>
</feature>
<reference evidence="3 4" key="1">
    <citation type="submission" date="2016-10" db="EMBL/GenBank/DDBJ databases">
        <authorList>
            <person name="de Groot N.N."/>
        </authorList>
    </citation>
    <scope>NUCLEOTIDE SEQUENCE [LARGE SCALE GENOMIC DNA]</scope>
    <source>
        <strain evidence="3 4">LMG 24775</strain>
    </source>
</reference>
<keyword evidence="5" id="KW-1185">Reference proteome</keyword>
<dbReference type="Gene3D" id="3.30.300.20">
    <property type="match status" value="1"/>
</dbReference>